<dbReference type="Proteomes" id="UP000001880">
    <property type="component" value="Chromosome"/>
</dbReference>
<dbReference type="STRING" id="502025.Hoch_6441"/>
<evidence type="ECO:0008006" key="4">
    <source>
        <dbReference type="Google" id="ProtNLM"/>
    </source>
</evidence>
<dbReference type="InterPro" id="IPR008930">
    <property type="entry name" value="Terpenoid_cyclase/PrenylTrfase"/>
</dbReference>
<organism evidence="2 3">
    <name type="scientific">Haliangium ochraceum (strain DSM 14365 / JCM 11303 / SMP-2)</name>
    <dbReference type="NCBI Taxonomy" id="502025"/>
    <lineage>
        <taxon>Bacteria</taxon>
        <taxon>Pseudomonadati</taxon>
        <taxon>Myxococcota</taxon>
        <taxon>Polyangia</taxon>
        <taxon>Haliangiales</taxon>
        <taxon>Kofleriaceae</taxon>
        <taxon>Haliangium</taxon>
    </lineage>
</organism>
<feature type="region of interest" description="Disordered" evidence="1">
    <location>
        <begin position="1"/>
        <end position="24"/>
    </location>
</feature>
<evidence type="ECO:0000313" key="2">
    <source>
        <dbReference type="EMBL" id="ACY18910.1"/>
    </source>
</evidence>
<dbReference type="EMBL" id="CP001804">
    <property type="protein sequence ID" value="ACY18910.1"/>
    <property type="molecule type" value="Genomic_DNA"/>
</dbReference>
<gene>
    <name evidence="2" type="ordered locus">Hoch_6441</name>
</gene>
<dbReference type="SUPFAM" id="SSF48239">
    <property type="entry name" value="Terpenoid cyclases/Protein prenyltransferases"/>
    <property type="match status" value="2"/>
</dbReference>
<feature type="compositionally biased region" description="Basic and acidic residues" evidence="1">
    <location>
        <begin position="45"/>
        <end position="54"/>
    </location>
</feature>
<dbReference type="HOGENOM" id="CLU_620893_0_0_7"/>
<feature type="region of interest" description="Disordered" evidence="1">
    <location>
        <begin position="45"/>
        <end position="79"/>
    </location>
</feature>
<proteinExistence type="predicted"/>
<sequence>MKRQDHRKAPLDSRARARKPSWNVPPQLTALALVAWVALAGGCRDRDRDRDRDAPPQSEKVQASENAAAMPSAPENTAAAAQAQAAAAASAQAAADDLDARIETALLRGASYLVSRQAADGAFRSTEDEALSNGYSLTPPVVLALWGATRGGQGATATASVADKARARGAGFLATIITPEGVIRTGDDAPRFPYHAAAGALLVLSMHGAPEHAEVRGALVAYLLGLQLTETHGYPSNHPSYGGWGYNTAIPEFEDGHAEVQVSANLAITEYIVGALRMSGVAADHPAMQKAEVFVSRCQNFTSLPEGEGAPGTPEVTTTDWDDGGFFQSRSGPDSNLAGVGGMDVLGRTRYRSYGSATADGLRTLLQLGFGGDDPRVAAATRWLLRNFSAVRNAGAFPPELEVRRAAYHYYYAHSVAHAMRAIGAAEIDIASAELVAAEQPPTDAETAAEEPAATRRVHWAEALAEALLARQDKDGAWRNQHIEAREDDPLVATPYALSALAIARMALTGESRTHRPDQVRL</sequence>
<dbReference type="Gene3D" id="1.50.10.20">
    <property type="match status" value="2"/>
</dbReference>
<keyword evidence="3" id="KW-1185">Reference proteome</keyword>
<accession>D0LQA1</accession>
<reference evidence="2 3" key="1">
    <citation type="journal article" date="2010" name="Stand. Genomic Sci.">
        <title>Complete genome sequence of Haliangium ochraceum type strain (SMP-2).</title>
        <authorList>
            <consortium name="US DOE Joint Genome Institute (JGI-PGF)"/>
            <person name="Ivanova N."/>
            <person name="Daum C."/>
            <person name="Lang E."/>
            <person name="Abt B."/>
            <person name="Kopitz M."/>
            <person name="Saunders E."/>
            <person name="Lapidus A."/>
            <person name="Lucas S."/>
            <person name="Glavina Del Rio T."/>
            <person name="Nolan M."/>
            <person name="Tice H."/>
            <person name="Copeland A."/>
            <person name="Cheng J.F."/>
            <person name="Chen F."/>
            <person name="Bruce D."/>
            <person name="Goodwin L."/>
            <person name="Pitluck S."/>
            <person name="Mavromatis K."/>
            <person name="Pati A."/>
            <person name="Mikhailova N."/>
            <person name="Chen A."/>
            <person name="Palaniappan K."/>
            <person name="Land M."/>
            <person name="Hauser L."/>
            <person name="Chang Y.J."/>
            <person name="Jeffries C.D."/>
            <person name="Detter J.C."/>
            <person name="Brettin T."/>
            <person name="Rohde M."/>
            <person name="Goker M."/>
            <person name="Bristow J."/>
            <person name="Markowitz V."/>
            <person name="Eisen J.A."/>
            <person name="Hugenholtz P."/>
            <person name="Kyrpides N.C."/>
            <person name="Klenk H.P."/>
        </authorList>
    </citation>
    <scope>NUCLEOTIDE SEQUENCE [LARGE SCALE GENOMIC DNA]</scope>
    <source>
        <strain evidence="3">DSM 14365 / CIP 107738 / JCM 11303 / AJ 13395 / SMP-2</strain>
    </source>
</reference>
<protein>
    <recommendedName>
        <fullName evidence="4">Squalene cyclase C-terminal domain-containing protein</fullName>
    </recommendedName>
</protein>
<dbReference type="AlphaFoldDB" id="D0LQA1"/>
<dbReference type="eggNOG" id="COG1657">
    <property type="taxonomic scope" value="Bacteria"/>
</dbReference>
<evidence type="ECO:0000313" key="3">
    <source>
        <dbReference type="Proteomes" id="UP000001880"/>
    </source>
</evidence>
<dbReference type="KEGG" id="hoh:Hoch_6441"/>
<feature type="compositionally biased region" description="Low complexity" evidence="1">
    <location>
        <begin position="67"/>
        <end position="79"/>
    </location>
</feature>
<name>D0LQA1_HALO1</name>
<evidence type="ECO:0000256" key="1">
    <source>
        <dbReference type="SAM" id="MobiDB-lite"/>
    </source>
</evidence>